<keyword evidence="4" id="KW-0694">RNA-binding</keyword>
<dbReference type="SUPFAM" id="SSF52540">
    <property type="entry name" value="P-loop containing nucleoside triphosphate hydrolases"/>
    <property type="match status" value="1"/>
</dbReference>
<reference evidence="6 7" key="1">
    <citation type="journal article" date="2011" name="Genome Res.">
        <title>Phylogeny-wide analysis of social amoeba genomes highlights ancient origins for complex intercellular communication.</title>
        <authorList>
            <person name="Heidel A.J."/>
            <person name="Lawal H.M."/>
            <person name="Felder M."/>
            <person name="Schilde C."/>
            <person name="Helps N.R."/>
            <person name="Tunggal B."/>
            <person name="Rivero F."/>
            <person name="John U."/>
            <person name="Schleicher M."/>
            <person name="Eichinger L."/>
            <person name="Platzer M."/>
            <person name="Noegel A.A."/>
            <person name="Schaap P."/>
            <person name="Gloeckner G."/>
        </authorList>
    </citation>
    <scope>NUCLEOTIDE SEQUENCE [LARGE SCALE GENOMIC DNA]</scope>
    <source>
        <strain evidence="7">ATCC 26659 / Pp 5 / PN500</strain>
    </source>
</reference>
<accession>D3BUX4</accession>
<comment type="caution">
    <text evidence="6">The sequence shown here is derived from an EMBL/GenBank/DDBJ whole genome shotgun (WGS) entry which is preliminary data.</text>
</comment>
<dbReference type="STRING" id="670386.D3BUX4"/>
<evidence type="ECO:0000256" key="2">
    <source>
        <dbReference type="ARBA" id="ARBA00022801"/>
    </source>
</evidence>
<dbReference type="GO" id="GO:0003723">
    <property type="term" value="F:RNA binding"/>
    <property type="evidence" value="ECO:0007669"/>
    <property type="project" value="UniProtKB-UniRule"/>
</dbReference>
<feature type="domain" description="Helicase ATP-binding" evidence="5">
    <location>
        <begin position="91"/>
        <end position="253"/>
    </location>
</feature>
<evidence type="ECO:0000256" key="4">
    <source>
        <dbReference type="RuleBase" id="RU365068"/>
    </source>
</evidence>
<keyword evidence="2 4" id="KW-0378">Hydrolase</keyword>
<dbReference type="Proteomes" id="UP000001396">
    <property type="component" value="Unassembled WGS sequence"/>
</dbReference>
<proteinExistence type="inferred from homology"/>
<dbReference type="GeneID" id="31367414"/>
<evidence type="ECO:0000313" key="7">
    <source>
        <dbReference type="Proteomes" id="UP000001396"/>
    </source>
</evidence>
<dbReference type="InterPro" id="IPR011545">
    <property type="entry name" value="DEAD/DEAH_box_helicase_dom"/>
</dbReference>
<dbReference type="Pfam" id="PF00270">
    <property type="entry name" value="DEAD"/>
    <property type="match status" value="1"/>
</dbReference>
<evidence type="ECO:0000313" key="6">
    <source>
        <dbReference type="EMBL" id="EFA74912.1"/>
    </source>
</evidence>
<dbReference type="EC" id="3.6.4.13" evidence="4"/>
<dbReference type="Gene3D" id="3.40.50.300">
    <property type="entry name" value="P-loop containing nucleotide triphosphate hydrolases"/>
    <property type="match status" value="1"/>
</dbReference>
<sequence>MNSSEADDVVDHNKFLLFRNLLRNYVVRNLIYTHCKYILSIEKLFDDGIICEYPLIGDYTFESMSIKAEIVKSIKQQYLWATTKSIHRRAIPPLLNGVDIHVKYSTYSNVSVSTYAISLLNMIDLKLEGCCQALVIAPTREVSNYVHDVFNRIGEGMKDVKIKKINGGTNARSDVFEIRKKNVHIIICTPGRVSFYIESGDIDLSTVKYVILESIDDILNMGFSYTMDMIFKALPLEAVRVSMYSHIERDSESTYNHSSTK</sequence>
<dbReference type="InterPro" id="IPR027417">
    <property type="entry name" value="P-loop_NTPase"/>
</dbReference>
<dbReference type="GO" id="GO:0003724">
    <property type="term" value="F:RNA helicase activity"/>
    <property type="evidence" value="ECO:0007669"/>
    <property type="project" value="UniProtKB-EC"/>
</dbReference>
<keyword evidence="1 4" id="KW-0547">Nucleotide-binding</keyword>
<comment type="domain">
    <text evidence="4">The Q motif is unique to and characteristic of the DEAD box family of RNA helicases and controls ATP binding and hydrolysis.</text>
</comment>
<gene>
    <name evidence="6" type="ORF">PPL_11946</name>
</gene>
<evidence type="ECO:0000256" key="3">
    <source>
        <dbReference type="ARBA" id="ARBA00022840"/>
    </source>
</evidence>
<dbReference type="PANTHER" id="PTHR24031">
    <property type="entry name" value="RNA HELICASE"/>
    <property type="match status" value="1"/>
</dbReference>
<keyword evidence="7" id="KW-1185">Reference proteome</keyword>
<keyword evidence="4" id="KW-0347">Helicase</keyword>
<keyword evidence="3 4" id="KW-0067">ATP-binding</keyword>
<organism evidence="6 7">
    <name type="scientific">Heterostelium pallidum (strain ATCC 26659 / Pp 5 / PN500)</name>
    <name type="common">Cellular slime mold</name>
    <name type="synonym">Polysphondylium pallidum</name>
    <dbReference type="NCBI Taxonomy" id="670386"/>
    <lineage>
        <taxon>Eukaryota</taxon>
        <taxon>Amoebozoa</taxon>
        <taxon>Evosea</taxon>
        <taxon>Eumycetozoa</taxon>
        <taxon>Dictyostelia</taxon>
        <taxon>Acytosteliales</taxon>
        <taxon>Acytosteliaceae</taxon>
        <taxon>Heterostelium</taxon>
    </lineage>
</organism>
<evidence type="ECO:0000259" key="5">
    <source>
        <dbReference type="PROSITE" id="PS51192"/>
    </source>
</evidence>
<dbReference type="AlphaFoldDB" id="D3BUX4"/>
<protein>
    <recommendedName>
        <fullName evidence="4">ATP-dependent RNA helicase</fullName>
        <ecNumber evidence="4">3.6.4.13</ecNumber>
    </recommendedName>
</protein>
<dbReference type="SMART" id="SM00487">
    <property type="entry name" value="DEXDc"/>
    <property type="match status" value="1"/>
</dbReference>
<comment type="catalytic activity">
    <reaction evidence="4">
        <text>ATP + H2O = ADP + phosphate + H(+)</text>
        <dbReference type="Rhea" id="RHEA:13065"/>
        <dbReference type="ChEBI" id="CHEBI:15377"/>
        <dbReference type="ChEBI" id="CHEBI:15378"/>
        <dbReference type="ChEBI" id="CHEBI:30616"/>
        <dbReference type="ChEBI" id="CHEBI:43474"/>
        <dbReference type="ChEBI" id="CHEBI:456216"/>
        <dbReference type="EC" id="3.6.4.13"/>
    </reaction>
</comment>
<evidence type="ECO:0000256" key="1">
    <source>
        <dbReference type="ARBA" id="ARBA00022741"/>
    </source>
</evidence>
<dbReference type="InParanoid" id="D3BUX4"/>
<dbReference type="InterPro" id="IPR014001">
    <property type="entry name" value="Helicase_ATP-bd"/>
</dbReference>
<dbReference type="PROSITE" id="PS51192">
    <property type="entry name" value="HELICASE_ATP_BIND_1"/>
    <property type="match status" value="1"/>
</dbReference>
<dbReference type="EMBL" id="ADBJ01000060">
    <property type="protein sequence ID" value="EFA74912.1"/>
    <property type="molecule type" value="Genomic_DNA"/>
</dbReference>
<comment type="function">
    <text evidence="4">RNA helicase.</text>
</comment>
<dbReference type="RefSeq" id="XP_020427046.1">
    <property type="nucleotide sequence ID" value="XM_020582692.1"/>
</dbReference>
<comment type="similarity">
    <text evidence="4">Belongs to the DEAD box helicase family.</text>
</comment>
<name>D3BUX4_HETP5</name>
<dbReference type="GO" id="GO:0016787">
    <property type="term" value="F:hydrolase activity"/>
    <property type="evidence" value="ECO:0007669"/>
    <property type="project" value="UniProtKB-KW"/>
</dbReference>
<dbReference type="GO" id="GO:0005524">
    <property type="term" value="F:ATP binding"/>
    <property type="evidence" value="ECO:0007669"/>
    <property type="project" value="UniProtKB-UniRule"/>
</dbReference>